<proteinExistence type="predicted"/>
<dbReference type="InterPro" id="IPR011761">
    <property type="entry name" value="ATP-grasp"/>
</dbReference>
<name>A0A396BX00_BACFG</name>
<dbReference type="Pfam" id="PF15632">
    <property type="entry name" value="ATPgrasp_Ter"/>
    <property type="match status" value="1"/>
</dbReference>
<dbReference type="GO" id="GO:0005524">
    <property type="term" value="F:ATP binding"/>
    <property type="evidence" value="ECO:0007669"/>
    <property type="project" value="UniProtKB-UniRule"/>
</dbReference>
<dbReference type="Proteomes" id="UP000266644">
    <property type="component" value="Unassembled WGS sequence"/>
</dbReference>
<keyword evidence="2" id="KW-0067">ATP-binding</keyword>
<dbReference type="GO" id="GO:0008716">
    <property type="term" value="F:D-alanine-D-alanine ligase activity"/>
    <property type="evidence" value="ECO:0007669"/>
    <property type="project" value="TreeGrafter"/>
</dbReference>
<dbReference type="Gene3D" id="3.40.50.20">
    <property type="match status" value="1"/>
</dbReference>
<sequence length="385" mass="44416">MKRILLLDGYFVQAYSVSKSLRLSGFEVTLLTSEVVSYGFFSRYPHKRILSPKSDDVKFNSFLIKLLEKEHYDVIIPLCNEGAEYLSKHYVELKKYGVALAVMPWDVFEKAHNKEKLMEVCKIHGLPHPRTMKLSRENISAAVDYVGFPALIKPNFSVGARGITMVRNVSELQKKYETILLEYGNSTLQEFVKSSGSYYNVMLYRTREGTVKAYTIIEIKRFFPIKGGSSCFCVTIENQDLLKICSETLEVLHWEGFADFDVMQDDDTGEYRILEINPRIPASIEAAFVSGINFSELIVSDLLGLELKQYTYTPGKMLRFLVLDFMWFVTSPKRFSFRPSFFHFIDKDLYYQDASLKDPLLLLIGLITGLRRIFNIKYLKSKFCS</sequence>
<evidence type="ECO:0000256" key="1">
    <source>
        <dbReference type="ARBA" id="ARBA00022723"/>
    </source>
</evidence>
<dbReference type="PANTHER" id="PTHR23132">
    <property type="entry name" value="D-ALANINE--D-ALANINE LIGASE"/>
    <property type="match status" value="1"/>
</dbReference>
<dbReference type="PANTHER" id="PTHR23132:SF23">
    <property type="entry name" value="D-ALANINE--D-ALANINE LIGASE B"/>
    <property type="match status" value="1"/>
</dbReference>
<dbReference type="EMBL" id="QRJE01000025">
    <property type="protein sequence ID" value="RHH09128.1"/>
    <property type="molecule type" value="Genomic_DNA"/>
</dbReference>
<organism evidence="4 5">
    <name type="scientific">Bacteroides fragilis</name>
    <dbReference type="NCBI Taxonomy" id="817"/>
    <lineage>
        <taxon>Bacteria</taxon>
        <taxon>Pseudomonadati</taxon>
        <taxon>Bacteroidota</taxon>
        <taxon>Bacteroidia</taxon>
        <taxon>Bacteroidales</taxon>
        <taxon>Bacteroidaceae</taxon>
        <taxon>Bacteroides</taxon>
    </lineage>
</organism>
<dbReference type="Pfam" id="PF02786">
    <property type="entry name" value="CPSase_L_D2"/>
    <property type="match status" value="1"/>
</dbReference>
<dbReference type="Gene3D" id="3.30.470.20">
    <property type="entry name" value="ATP-grasp fold, B domain"/>
    <property type="match status" value="1"/>
</dbReference>
<dbReference type="AlphaFoldDB" id="A0A396BX00"/>
<evidence type="ECO:0000313" key="4">
    <source>
        <dbReference type="EMBL" id="RHH09128.1"/>
    </source>
</evidence>
<keyword evidence="2" id="KW-0547">Nucleotide-binding</keyword>
<gene>
    <name evidence="4" type="ORF">DW228_15545</name>
</gene>
<reference evidence="4 5" key="1">
    <citation type="submission" date="2018-08" db="EMBL/GenBank/DDBJ databases">
        <title>A genome reference for cultivated species of the human gut microbiota.</title>
        <authorList>
            <person name="Zou Y."/>
            <person name="Xue W."/>
            <person name="Luo G."/>
        </authorList>
    </citation>
    <scope>NUCLEOTIDE SEQUENCE [LARGE SCALE GENOMIC DNA]</scope>
    <source>
        <strain evidence="4 5">AM18-6</strain>
    </source>
</reference>
<dbReference type="PROSITE" id="PS50975">
    <property type="entry name" value="ATP_GRASP"/>
    <property type="match status" value="1"/>
</dbReference>
<dbReference type="GO" id="GO:0046872">
    <property type="term" value="F:metal ion binding"/>
    <property type="evidence" value="ECO:0007669"/>
    <property type="project" value="UniProtKB-KW"/>
</dbReference>
<evidence type="ECO:0000313" key="5">
    <source>
        <dbReference type="Proteomes" id="UP000266644"/>
    </source>
</evidence>
<dbReference type="InterPro" id="IPR005479">
    <property type="entry name" value="CPAse_ATP-bd"/>
</dbReference>
<dbReference type="SUPFAM" id="SSF56059">
    <property type="entry name" value="Glutathione synthetase ATP-binding domain-like"/>
    <property type="match status" value="1"/>
</dbReference>
<accession>A0A396BX00</accession>
<protein>
    <submittedName>
        <fullName evidence="4">ATP-grasp domain-containing protein</fullName>
    </submittedName>
</protein>
<dbReference type="Gene3D" id="3.30.1490.20">
    <property type="entry name" value="ATP-grasp fold, A domain"/>
    <property type="match status" value="1"/>
</dbReference>
<evidence type="ECO:0000256" key="2">
    <source>
        <dbReference type="PROSITE-ProRule" id="PRU00409"/>
    </source>
</evidence>
<evidence type="ECO:0000259" key="3">
    <source>
        <dbReference type="PROSITE" id="PS50975"/>
    </source>
</evidence>
<feature type="domain" description="ATP-grasp" evidence="3">
    <location>
        <begin position="118"/>
        <end position="303"/>
    </location>
</feature>
<dbReference type="RefSeq" id="WP_122330461.1">
    <property type="nucleotide sequence ID" value="NZ_JAGJHG010000004.1"/>
</dbReference>
<comment type="caution">
    <text evidence="4">The sequence shown here is derived from an EMBL/GenBank/DDBJ whole genome shotgun (WGS) entry which is preliminary data.</text>
</comment>
<keyword evidence="1" id="KW-0479">Metal-binding</keyword>
<dbReference type="InterPro" id="IPR013815">
    <property type="entry name" value="ATP_grasp_subdomain_1"/>
</dbReference>